<dbReference type="SUPFAM" id="SSF110324">
    <property type="entry name" value="Ribosomal L27 protein-like"/>
    <property type="match status" value="1"/>
</dbReference>
<evidence type="ECO:0000313" key="7">
    <source>
        <dbReference type="EMBL" id="MEP0863929.1"/>
    </source>
</evidence>
<name>A0ABV0JKG8_9CYAN</name>
<gene>
    <name evidence="5 7" type="primary">rpmA</name>
    <name evidence="5" type="synonym">rpl27</name>
    <name evidence="7" type="ORF">NDI37_05555</name>
</gene>
<dbReference type="PANTHER" id="PTHR15893">
    <property type="entry name" value="RIBOSOMAL PROTEIN L27"/>
    <property type="match status" value="1"/>
</dbReference>
<dbReference type="HAMAP" id="MF_00539">
    <property type="entry name" value="Ribosomal_bL27"/>
    <property type="match status" value="1"/>
</dbReference>
<comment type="caution">
    <text evidence="7">The sequence shown here is derived from an EMBL/GenBank/DDBJ whole genome shotgun (WGS) entry which is preliminary data.</text>
</comment>
<organism evidence="7 8">
    <name type="scientific">Funiculus sociatus GB2-A5</name>
    <dbReference type="NCBI Taxonomy" id="2933946"/>
    <lineage>
        <taxon>Bacteria</taxon>
        <taxon>Bacillati</taxon>
        <taxon>Cyanobacteriota</taxon>
        <taxon>Cyanophyceae</taxon>
        <taxon>Coleofasciculales</taxon>
        <taxon>Coleofasciculaceae</taxon>
        <taxon>Funiculus</taxon>
    </lineage>
</organism>
<dbReference type="NCBIfam" id="TIGR00062">
    <property type="entry name" value="L27"/>
    <property type="match status" value="1"/>
</dbReference>
<keyword evidence="2 5" id="KW-0689">Ribosomal protein</keyword>
<feature type="region of interest" description="Disordered" evidence="6">
    <location>
        <begin position="1"/>
        <end position="21"/>
    </location>
</feature>
<evidence type="ECO:0000256" key="4">
    <source>
        <dbReference type="ARBA" id="ARBA00035175"/>
    </source>
</evidence>
<comment type="similarity">
    <text evidence="1 5">Belongs to the bacterial ribosomal protein bL27 family.</text>
</comment>
<evidence type="ECO:0000256" key="1">
    <source>
        <dbReference type="ARBA" id="ARBA00010797"/>
    </source>
</evidence>
<dbReference type="EMBL" id="JAMPKK010000008">
    <property type="protein sequence ID" value="MEP0863929.1"/>
    <property type="molecule type" value="Genomic_DNA"/>
</dbReference>
<reference evidence="7 8" key="1">
    <citation type="submission" date="2022-04" db="EMBL/GenBank/DDBJ databases">
        <title>Positive selection, recombination, and allopatry shape intraspecific diversity of widespread and dominant cyanobacteria.</title>
        <authorList>
            <person name="Wei J."/>
            <person name="Shu W."/>
            <person name="Hu C."/>
        </authorList>
    </citation>
    <scope>NUCLEOTIDE SEQUENCE [LARGE SCALE GENOMIC DNA]</scope>
    <source>
        <strain evidence="7 8">GB2-A5</strain>
    </source>
</reference>
<keyword evidence="8" id="KW-1185">Reference proteome</keyword>
<evidence type="ECO:0000256" key="3">
    <source>
        <dbReference type="ARBA" id="ARBA00023274"/>
    </source>
</evidence>
<dbReference type="PRINTS" id="PR00063">
    <property type="entry name" value="RIBOSOMALL27"/>
</dbReference>
<dbReference type="Pfam" id="PF01016">
    <property type="entry name" value="Ribosomal_L27"/>
    <property type="match status" value="1"/>
</dbReference>
<dbReference type="PROSITE" id="PS00831">
    <property type="entry name" value="RIBOSOMAL_L27"/>
    <property type="match status" value="1"/>
</dbReference>
<sequence>MAHKKGTGSTRNGRDSNAQRLGVKRFGGQVVRAGNILVRQRGTTFHAGQNVGVGKDYTLFALVDGVVTFERKERYRKKVSVYPVPAAAEAPAEEELATAQA</sequence>
<dbReference type="RefSeq" id="WP_190417630.1">
    <property type="nucleotide sequence ID" value="NZ_JAMPKK010000008.1"/>
</dbReference>
<dbReference type="GO" id="GO:0005840">
    <property type="term" value="C:ribosome"/>
    <property type="evidence" value="ECO:0007669"/>
    <property type="project" value="UniProtKB-KW"/>
</dbReference>
<dbReference type="InterPro" id="IPR018261">
    <property type="entry name" value="Ribosomal_bL27_CS"/>
</dbReference>
<keyword evidence="3 5" id="KW-0687">Ribonucleoprotein</keyword>
<dbReference type="Proteomes" id="UP001442494">
    <property type="component" value="Unassembled WGS sequence"/>
</dbReference>
<dbReference type="PANTHER" id="PTHR15893:SF0">
    <property type="entry name" value="LARGE RIBOSOMAL SUBUNIT PROTEIN BL27M"/>
    <property type="match status" value="1"/>
</dbReference>
<feature type="compositionally biased region" description="Polar residues" evidence="6">
    <location>
        <begin position="7"/>
        <end position="19"/>
    </location>
</feature>
<evidence type="ECO:0000256" key="6">
    <source>
        <dbReference type="SAM" id="MobiDB-lite"/>
    </source>
</evidence>
<dbReference type="InterPro" id="IPR001684">
    <property type="entry name" value="Ribosomal_bL27"/>
</dbReference>
<protein>
    <recommendedName>
        <fullName evidence="4 5">Large ribosomal subunit protein bL27</fullName>
    </recommendedName>
</protein>
<evidence type="ECO:0000256" key="5">
    <source>
        <dbReference type="HAMAP-Rule" id="MF_00539"/>
    </source>
</evidence>
<dbReference type="Gene3D" id="2.40.50.100">
    <property type="match status" value="1"/>
</dbReference>
<accession>A0ABV0JKG8</accession>
<evidence type="ECO:0000313" key="8">
    <source>
        <dbReference type="Proteomes" id="UP001442494"/>
    </source>
</evidence>
<evidence type="ECO:0000256" key="2">
    <source>
        <dbReference type="ARBA" id="ARBA00022980"/>
    </source>
</evidence>
<proteinExistence type="inferred from homology"/>